<feature type="transmembrane region" description="Helical" evidence="1">
    <location>
        <begin position="52"/>
        <end position="76"/>
    </location>
</feature>
<dbReference type="OrthoDB" id="272778at2759"/>
<keyword evidence="1" id="KW-0472">Membrane</keyword>
<reference evidence="2 3" key="1">
    <citation type="journal article" date="2015" name="Environ. Microbiol.">
        <title>Metagenome sequence of Elaphomyces granulatus from sporocarp tissue reveals Ascomycota ectomycorrhizal fingerprints of genome expansion and a Proteobacteria-rich microbiome.</title>
        <authorList>
            <person name="Quandt C.A."/>
            <person name="Kohler A."/>
            <person name="Hesse C.N."/>
            <person name="Sharpton T.J."/>
            <person name="Martin F."/>
            <person name="Spatafora J.W."/>
        </authorList>
    </citation>
    <scope>NUCLEOTIDE SEQUENCE [LARGE SCALE GENOMIC DNA]</scope>
    <source>
        <strain evidence="2 3">OSC145934</strain>
    </source>
</reference>
<protein>
    <recommendedName>
        <fullName evidence="4">Peptidase S54 rhomboid domain-containing protein</fullName>
    </recommendedName>
</protein>
<dbReference type="PANTHER" id="PTHR43066:SF21">
    <property type="entry name" value="UBIQUITIN-ASSOCIATED DOMAIN-CONTAINING PROTEIN 2"/>
    <property type="match status" value="1"/>
</dbReference>
<keyword evidence="3" id="KW-1185">Reference proteome</keyword>
<dbReference type="AlphaFoldDB" id="A0A232M4F8"/>
<keyword evidence="1" id="KW-0812">Transmembrane</keyword>
<feature type="transmembrane region" description="Helical" evidence="1">
    <location>
        <begin position="88"/>
        <end position="111"/>
    </location>
</feature>
<comment type="caution">
    <text evidence="2">The sequence shown here is derived from an EMBL/GenBank/DDBJ whole genome shotgun (WGS) entry which is preliminary data.</text>
</comment>
<dbReference type="GO" id="GO:0004252">
    <property type="term" value="F:serine-type endopeptidase activity"/>
    <property type="evidence" value="ECO:0007669"/>
    <property type="project" value="TreeGrafter"/>
</dbReference>
<proteinExistence type="predicted"/>
<sequence>MLSSGFSNASVSKFLVIYFVASSIGLAVFDAKHLAHIQVNPHLWRYGQISRVLLWQAAGYANSTETLFAAILAYHLRVVERMWGSRKFATFIITAFSYTTILTPILLALIIRPLSLNKLNYLPSGPTATIFALLAQYHAAVPHTFRYQISTTNNNKPSLTLLLSDKSTTYLIAAQLALSQFPTTLLPAAIGWAVGTAWRADFLPSSSPSPRRGAGGRGGWRIPAWLVGEKETRRHESGSRADGERYEDLRQRLEGESRAAAAAATASSTASNGTYVQRQRRPLIERFRGVF</sequence>
<organism evidence="2 3">
    <name type="scientific">Elaphomyces granulatus</name>
    <dbReference type="NCBI Taxonomy" id="519963"/>
    <lineage>
        <taxon>Eukaryota</taxon>
        <taxon>Fungi</taxon>
        <taxon>Dikarya</taxon>
        <taxon>Ascomycota</taxon>
        <taxon>Pezizomycotina</taxon>
        <taxon>Eurotiomycetes</taxon>
        <taxon>Eurotiomycetidae</taxon>
        <taxon>Eurotiales</taxon>
        <taxon>Elaphomycetaceae</taxon>
        <taxon>Elaphomyces</taxon>
    </lineage>
</organism>
<evidence type="ECO:0000313" key="2">
    <source>
        <dbReference type="EMBL" id="OXV11305.1"/>
    </source>
</evidence>
<gene>
    <name evidence="2" type="ORF">Egran_00934</name>
</gene>
<dbReference type="PANTHER" id="PTHR43066">
    <property type="entry name" value="RHOMBOID-RELATED PROTEIN"/>
    <property type="match status" value="1"/>
</dbReference>
<evidence type="ECO:0000313" key="3">
    <source>
        <dbReference type="Proteomes" id="UP000243515"/>
    </source>
</evidence>
<evidence type="ECO:0000256" key="1">
    <source>
        <dbReference type="SAM" id="Phobius"/>
    </source>
</evidence>
<feature type="transmembrane region" description="Helical" evidence="1">
    <location>
        <begin position="12"/>
        <end position="31"/>
    </location>
</feature>
<evidence type="ECO:0008006" key="4">
    <source>
        <dbReference type="Google" id="ProtNLM"/>
    </source>
</evidence>
<name>A0A232M4F8_9EURO</name>
<accession>A0A232M4F8</accession>
<keyword evidence="1" id="KW-1133">Transmembrane helix</keyword>
<dbReference type="Proteomes" id="UP000243515">
    <property type="component" value="Unassembled WGS sequence"/>
</dbReference>
<dbReference type="EMBL" id="NPHW01002517">
    <property type="protein sequence ID" value="OXV11305.1"/>
    <property type="molecule type" value="Genomic_DNA"/>
</dbReference>